<dbReference type="SUPFAM" id="SSF54427">
    <property type="entry name" value="NTF2-like"/>
    <property type="match status" value="1"/>
</dbReference>
<accession>G4QG86</accession>
<dbReference type="HOGENOM" id="CLU_122429_0_0_6"/>
<dbReference type="AlphaFoldDB" id="G4QG86"/>
<dbReference type="Gene3D" id="3.10.450.50">
    <property type="match status" value="1"/>
</dbReference>
<organism evidence="2 3">
    <name type="scientific">Glaciecola nitratireducens (strain JCM 12485 / KCTC 12276 / FR1064)</name>
    <dbReference type="NCBI Taxonomy" id="1085623"/>
    <lineage>
        <taxon>Bacteria</taxon>
        <taxon>Pseudomonadati</taxon>
        <taxon>Pseudomonadota</taxon>
        <taxon>Gammaproteobacteria</taxon>
        <taxon>Alteromonadales</taxon>
        <taxon>Alteromonadaceae</taxon>
        <taxon>Brumicola</taxon>
    </lineage>
</organism>
<evidence type="ECO:0000313" key="3">
    <source>
        <dbReference type="Proteomes" id="UP000009282"/>
    </source>
</evidence>
<dbReference type="STRING" id="1085623.GNIT_1121"/>
<dbReference type="EMBL" id="CP003060">
    <property type="protein sequence ID" value="AEP29253.1"/>
    <property type="molecule type" value="Genomic_DNA"/>
</dbReference>
<dbReference type="InterPro" id="IPR037401">
    <property type="entry name" value="SnoaL-like"/>
</dbReference>
<evidence type="ECO:0000313" key="2">
    <source>
        <dbReference type="EMBL" id="AEP29253.1"/>
    </source>
</evidence>
<dbReference type="OrthoDB" id="1115105at2"/>
<dbReference type="KEGG" id="gni:GNIT_1121"/>
<gene>
    <name evidence="2" type="ordered locus">GNIT_1121</name>
</gene>
<sequence length="151" mass="17187">MNAIKKFESFYVDLESMKVEELADIYSNDVTFIDPIATHSGIAAVQTYFTKLLRNAKNCSFEIHSIDKVASLNSEEKSASALLAYLVTWKMTFTTSGINKGKPIDVDGITQLKIKDDKIIFHRDYYDLGQMVYENIPLLGRIIKRIKRKLG</sequence>
<dbReference type="Proteomes" id="UP000009282">
    <property type="component" value="Chromosome"/>
</dbReference>
<dbReference type="RefSeq" id="WP_014108127.1">
    <property type="nucleotide sequence ID" value="NC_016041.1"/>
</dbReference>
<protein>
    <submittedName>
        <fullName evidence="2">Transcriptional regulator-related protein</fullName>
    </submittedName>
</protein>
<name>G4QG86_GLANF</name>
<dbReference type="eggNOG" id="COG3631">
    <property type="taxonomic scope" value="Bacteria"/>
</dbReference>
<evidence type="ECO:0000259" key="1">
    <source>
        <dbReference type="Pfam" id="PF12680"/>
    </source>
</evidence>
<reference evidence="2 3" key="1">
    <citation type="journal article" date="2011" name="J. Bacteriol.">
        <title>Complete genome sequence of seawater bacterium Glaciecola nitratireducens FR1064T.</title>
        <authorList>
            <person name="Bian F."/>
            <person name="Qin Q.L."/>
            <person name="Xie B.B."/>
            <person name="Shu Y.L."/>
            <person name="Zhang X.Y."/>
            <person name="Yu Y."/>
            <person name="Chen B."/>
            <person name="Chen X.L."/>
            <person name="Zhou B.C."/>
            <person name="Zhang Y.Z."/>
        </authorList>
    </citation>
    <scope>NUCLEOTIDE SEQUENCE [LARGE SCALE GENOMIC DNA]</scope>
    <source>
        <strain evidence="3">JCM 12485 / KCTC 12276 / FR1064</strain>
    </source>
</reference>
<keyword evidence="3" id="KW-1185">Reference proteome</keyword>
<dbReference type="InterPro" id="IPR032710">
    <property type="entry name" value="NTF2-like_dom_sf"/>
</dbReference>
<feature type="domain" description="SnoaL-like" evidence="1">
    <location>
        <begin position="9"/>
        <end position="121"/>
    </location>
</feature>
<proteinExistence type="predicted"/>
<dbReference type="Pfam" id="PF12680">
    <property type="entry name" value="SnoaL_2"/>
    <property type="match status" value="1"/>
</dbReference>